<evidence type="ECO:0000256" key="2">
    <source>
        <dbReference type="SAM" id="MobiDB-lite"/>
    </source>
</evidence>
<dbReference type="InParanoid" id="A0A024FW56"/>
<feature type="compositionally biased region" description="Polar residues" evidence="2">
    <location>
        <begin position="71"/>
        <end position="90"/>
    </location>
</feature>
<evidence type="ECO:0000313" key="3">
    <source>
        <dbReference type="EMBL" id="CCI10889.1"/>
    </source>
</evidence>
<organism evidence="3 4">
    <name type="scientific">Albugo candida</name>
    <dbReference type="NCBI Taxonomy" id="65357"/>
    <lineage>
        <taxon>Eukaryota</taxon>
        <taxon>Sar</taxon>
        <taxon>Stramenopiles</taxon>
        <taxon>Oomycota</taxon>
        <taxon>Peronosporomycetes</taxon>
        <taxon>Albuginales</taxon>
        <taxon>Albuginaceae</taxon>
        <taxon>Albugo</taxon>
    </lineage>
</organism>
<dbReference type="Gene3D" id="1.25.40.10">
    <property type="entry name" value="Tetratricopeptide repeat domain"/>
    <property type="match status" value="3"/>
</dbReference>
<dbReference type="OrthoDB" id="200773at2759"/>
<accession>A0A024FW56</accession>
<proteinExistence type="inferred from homology"/>
<feature type="region of interest" description="Disordered" evidence="2">
    <location>
        <begin position="71"/>
        <end position="101"/>
    </location>
</feature>
<comment type="similarity">
    <text evidence="1">Belongs to the sel-1 family.</text>
</comment>
<evidence type="ECO:0000256" key="1">
    <source>
        <dbReference type="ARBA" id="ARBA00038101"/>
    </source>
</evidence>
<dbReference type="InterPro" id="IPR011990">
    <property type="entry name" value="TPR-like_helical_dom_sf"/>
</dbReference>
<protein>
    <submittedName>
        <fullName evidence="3">Uncharacterized protein</fullName>
    </submittedName>
</protein>
<gene>
    <name evidence="3" type="ORF">BN9_119000</name>
</gene>
<dbReference type="PANTHER" id="PTHR11102:SF160">
    <property type="entry name" value="ERAD-ASSOCIATED E3 UBIQUITIN-PROTEIN LIGASE COMPONENT HRD3"/>
    <property type="match status" value="1"/>
</dbReference>
<dbReference type="PANTHER" id="PTHR11102">
    <property type="entry name" value="SEL-1-LIKE PROTEIN"/>
    <property type="match status" value="1"/>
</dbReference>
<dbReference type="InterPro" id="IPR006597">
    <property type="entry name" value="Sel1-like"/>
</dbReference>
<sequence length="761" mass="86061">MYQAVRFASSLQGKGSRREHIPASRHSSLLVTTPWKDEKTAIKERSKSVHQQNFTVVSSLSRASKLGVKTRSSFSIRNKSNPACSTSQSKPGGPDVPAASQSAIDDSFNRNAVDHRSSTSDVTYLTMLADQNLIAHLKNTLNSIIKEMDLIDQKKLSILRLGTELRGLLGKAQDEFLAYESSFVTIINELSTNSGLIIALQNFASSLSQLPPLIARIQQHRTLFLNKVFKREIMFAFQEINSYYTSAFIELSMAIGTGQLSVLEAPANKEKDGNSQSEHEVNYSERIAALEKQRICIEAHQYYFGTSLKPLNYKKAIELYRDAAQKGIVDAQISLGRIYLYGIPNVLASDFYQAEKYLKQASMSEWNPHTSYLLGTLYLRQVHLMDRLQKMYLLAESFFLQAAERGHADAQFELGCLYLTEQFAHTKEDLSVDSRRHMAMKWLHSAAEQEHGNAEYKYGELLIEIDKAQGVHYLRRAVEKSIPEAMFALGRYYESVDSIEQDHDRAIGYYRQAIARGHSLAKYHLACSLLLRMNTEGNGRSTNFWDVMSMDFSNTIQKQQEILYLFMQADSEGVVEASHQIGRLWESFPSNYSKMVGLWHYKNATMGKVVRCLRDPYECRCTNPHHHDQPNTIAALRAASMLYDGIGCKADKRKAHYFYTIAANAGNANALNALGLMYEDGEGCEFDFAKAAELFHQAALSNHPHAHFNLGCLLEKGKGVEQNHSAARSHLQKAMELGYQNAENSIRQRMTYSRLHEQARR</sequence>
<name>A0A024FW56_9STRA</name>
<dbReference type="SMART" id="SM00671">
    <property type="entry name" value="SEL1"/>
    <property type="match status" value="9"/>
</dbReference>
<reference evidence="3 4" key="1">
    <citation type="submission" date="2012-05" db="EMBL/GenBank/DDBJ databases">
        <title>Recombination and specialization in a pathogen metapopulation.</title>
        <authorList>
            <person name="Gardiner A."/>
            <person name="Kemen E."/>
            <person name="Schultz-Larsen T."/>
            <person name="MacLean D."/>
            <person name="Van Oosterhout C."/>
            <person name="Jones J.D.G."/>
        </authorList>
    </citation>
    <scope>NUCLEOTIDE SEQUENCE [LARGE SCALE GENOMIC DNA]</scope>
    <source>
        <strain evidence="3 4">Ac Nc2</strain>
    </source>
</reference>
<keyword evidence="4" id="KW-1185">Reference proteome</keyword>
<dbReference type="STRING" id="65357.A0A024FW56"/>
<dbReference type="Pfam" id="PF08238">
    <property type="entry name" value="Sel1"/>
    <property type="match status" value="8"/>
</dbReference>
<dbReference type="SUPFAM" id="SSF81901">
    <property type="entry name" value="HCP-like"/>
    <property type="match status" value="3"/>
</dbReference>
<dbReference type="Proteomes" id="UP000053237">
    <property type="component" value="Unassembled WGS sequence"/>
</dbReference>
<evidence type="ECO:0000313" key="4">
    <source>
        <dbReference type="Proteomes" id="UP000053237"/>
    </source>
</evidence>
<dbReference type="InterPro" id="IPR050767">
    <property type="entry name" value="Sel1_AlgK"/>
</dbReference>
<dbReference type="EMBL" id="CAIX01000436">
    <property type="protein sequence ID" value="CCI10889.1"/>
    <property type="molecule type" value="Genomic_DNA"/>
</dbReference>
<comment type="caution">
    <text evidence="3">The sequence shown here is derived from an EMBL/GenBank/DDBJ whole genome shotgun (WGS) entry which is preliminary data.</text>
</comment>
<dbReference type="AlphaFoldDB" id="A0A024FW56"/>